<feature type="signal peptide" evidence="1">
    <location>
        <begin position="1"/>
        <end position="26"/>
    </location>
</feature>
<dbReference type="PANTHER" id="PTHR46801:SF6">
    <property type="entry name" value="LIPID-BINDING SERUM GLYCOPROTEIN C-TERMINAL DOMAIN-CONTAINING PROTEIN"/>
    <property type="match status" value="1"/>
</dbReference>
<dbReference type="eggNOG" id="KOG4160">
    <property type="taxonomic scope" value="Eukaryota"/>
</dbReference>
<sequence>MASKRKPIIFFLLTALLLTVPGQSTAQSFTSVVISQKGLHFVQDLLVTKAIYSIIPLELPQIQKSVKIPFLGSVHMVLSNITIQGIDVGSSFVKPGDTGIVIVASETTCNLSMNWHYSHNTWLFPVSVRCF</sequence>
<dbReference type="AlphaFoldDB" id="W9S1W2"/>
<evidence type="ECO:0000313" key="3">
    <source>
        <dbReference type="EMBL" id="EXC04474.1"/>
    </source>
</evidence>
<evidence type="ECO:0000259" key="2">
    <source>
        <dbReference type="Pfam" id="PF01273"/>
    </source>
</evidence>
<dbReference type="EMBL" id="KE345474">
    <property type="protein sequence ID" value="EXC04474.1"/>
    <property type="molecule type" value="Genomic_DNA"/>
</dbReference>
<keyword evidence="4" id="KW-1185">Reference proteome</keyword>
<dbReference type="Gene3D" id="3.15.10.10">
    <property type="entry name" value="Bactericidal permeability-increasing protein, domain 1"/>
    <property type="match status" value="1"/>
</dbReference>
<organism evidence="3 4">
    <name type="scientific">Morus notabilis</name>
    <dbReference type="NCBI Taxonomy" id="981085"/>
    <lineage>
        <taxon>Eukaryota</taxon>
        <taxon>Viridiplantae</taxon>
        <taxon>Streptophyta</taxon>
        <taxon>Embryophyta</taxon>
        <taxon>Tracheophyta</taxon>
        <taxon>Spermatophyta</taxon>
        <taxon>Magnoliopsida</taxon>
        <taxon>eudicotyledons</taxon>
        <taxon>Gunneridae</taxon>
        <taxon>Pentapetalae</taxon>
        <taxon>rosids</taxon>
        <taxon>fabids</taxon>
        <taxon>Rosales</taxon>
        <taxon>Moraceae</taxon>
        <taxon>Moreae</taxon>
        <taxon>Morus</taxon>
    </lineage>
</organism>
<dbReference type="InterPro" id="IPR017942">
    <property type="entry name" value="Lipid-bd_serum_glycop_N"/>
</dbReference>
<gene>
    <name evidence="3" type="ORF">L484_019072</name>
</gene>
<dbReference type="PANTHER" id="PTHR46801">
    <property type="entry name" value="OS06G0309200 PROTEIN"/>
    <property type="match status" value="1"/>
</dbReference>
<proteinExistence type="predicted"/>
<evidence type="ECO:0000313" key="4">
    <source>
        <dbReference type="Proteomes" id="UP000030645"/>
    </source>
</evidence>
<name>W9S1W2_9ROSA</name>
<dbReference type="InterPro" id="IPR017943">
    <property type="entry name" value="Bactericidal_perm-incr_a/b_dom"/>
</dbReference>
<accession>W9S1W2</accession>
<dbReference type="STRING" id="981085.W9S1W2"/>
<protein>
    <submittedName>
        <fullName evidence="3">Putative BPI/LBP family protein</fullName>
    </submittedName>
</protein>
<dbReference type="SUPFAM" id="SSF55394">
    <property type="entry name" value="Bactericidal permeability-increasing protein, BPI"/>
    <property type="match status" value="1"/>
</dbReference>
<reference evidence="4" key="1">
    <citation type="submission" date="2013-01" db="EMBL/GenBank/DDBJ databases">
        <title>Draft Genome Sequence of a Mulberry Tree, Morus notabilis C.K. Schneid.</title>
        <authorList>
            <person name="He N."/>
            <person name="Zhao S."/>
        </authorList>
    </citation>
    <scope>NUCLEOTIDE SEQUENCE</scope>
</reference>
<feature type="chain" id="PRO_5004928839" evidence="1">
    <location>
        <begin position="27"/>
        <end position="131"/>
    </location>
</feature>
<keyword evidence="1" id="KW-0732">Signal</keyword>
<dbReference type="GO" id="GO:0008289">
    <property type="term" value="F:lipid binding"/>
    <property type="evidence" value="ECO:0007669"/>
    <property type="project" value="InterPro"/>
</dbReference>
<evidence type="ECO:0000256" key="1">
    <source>
        <dbReference type="SAM" id="SignalP"/>
    </source>
</evidence>
<feature type="domain" description="Lipid-binding serum glycoprotein N-terminal" evidence="2">
    <location>
        <begin position="38"/>
        <end position="118"/>
    </location>
</feature>
<dbReference type="InterPro" id="IPR045897">
    <property type="entry name" value="BPI/LBP_pln"/>
</dbReference>
<dbReference type="Proteomes" id="UP000030645">
    <property type="component" value="Unassembled WGS sequence"/>
</dbReference>
<dbReference type="Pfam" id="PF01273">
    <property type="entry name" value="LBP_BPI_CETP"/>
    <property type="match status" value="1"/>
</dbReference>